<dbReference type="EMBL" id="GL378429">
    <property type="protein sequence ID" value="EFJ40048.1"/>
    <property type="molecule type" value="Genomic_DNA"/>
</dbReference>
<protein>
    <submittedName>
        <fullName evidence="2">Uncharacterized protein mot28</fullName>
    </submittedName>
</protein>
<gene>
    <name evidence="2" type="primary">mot28</name>
    <name evidence="2" type="ORF">VOLCADRAFT_108352</name>
</gene>
<feature type="non-terminal residue" evidence="2">
    <location>
        <position position="176"/>
    </location>
</feature>
<evidence type="ECO:0000256" key="1">
    <source>
        <dbReference type="SAM" id="MobiDB-lite"/>
    </source>
</evidence>
<evidence type="ECO:0000313" key="3">
    <source>
        <dbReference type="Proteomes" id="UP000001058"/>
    </source>
</evidence>
<evidence type="ECO:0000313" key="2">
    <source>
        <dbReference type="EMBL" id="EFJ40048.1"/>
    </source>
</evidence>
<proteinExistence type="predicted"/>
<keyword evidence="3" id="KW-1185">Reference proteome</keyword>
<dbReference type="AlphaFoldDB" id="D8UJM6"/>
<dbReference type="KEGG" id="vcn:VOLCADRAFT_108352"/>
<dbReference type="OrthoDB" id="196393at2759"/>
<organism evidence="3">
    <name type="scientific">Volvox carteri f. nagariensis</name>
    <dbReference type="NCBI Taxonomy" id="3068"/>
    <lineage>
        <taxon>Eukaryota</taxon>
        <taxon>Viridiplantae</taxon>
        <taxon>Chlorophyta</taxon>
        <taxon>core chlorophytes</taxon>
        <taxon>Chlorophyceae</taxon>
        <taxon>CS clade</taxon>
        <taxon>Chlamydomonadales</taxon>
        <taxon>Volvocaceae</taxon>
        <taxon>Volvox</taxon>
    </lineage>
</organism>
<dbReference type="Proteomes" id="UP000001058">
    <property type="component" value="Unassembled WGS sequence"/>
</dbReference>
<feature type="region of interest" description="Disordered" evidence="1">
    <location>
        <begin position="1"/>
        <end position="80"/>
    </location>
</feature>
<sequence length="176" mass="18374">MSTSKANALASLKARRQQAASTSTPETGASPGTRTGLIASDESKSSVPNLPEAAEPAPGPSVAAETAPPSAAPPGPSPPLPTRQVEAFAWVCGTCQRECVPVRSESRCLCGHRLREHDPASSQAASRCGACSTKPTQRSTVHSLHGDCASVLCCSFLVQIWWRLNTSQLAPNLVEE</sequence>
<feature type="compositionally biased region" description="Polar residues" evidence="1">
    <location>
        <begin position="18"/>
        <end position="33"/>
    </location>
</feature>
<name>D8UJM6_VOLCA</name>
<feature type="compositionally biased region" description="Pro residues" evidence="1">
    <location>
        <begin position="70"/>
        <end position="80"/>
    </location>
</feature>
<dbReference type="InParanoid" id="D8UJM6"/>
<dbReference type="GeneID" id="9621168"/>
<accession>D8UJM6</accession>
<dbReference type="RefSeq" id="XP_002958860.1">
    <property type="nucleotide sequence ID" value="XM_002958814.1"/>
</dbReference>
<reference evidence="2 3" key="1">
    <citation type="journal article" date="2010" name="Science">
        <title>Genomic analysis of organismal complexity in the multicellular green alga Volvox carteri.</title>
        <authorList>
            <person name="Prochnik S.E."/>
            <person name="Umen J."/>
            <person name="Nedelcu A.M."/>
            <person name="Hallmann A."/>
            <person name="Miller S.M."/>
            <person name="Nishii I."/>
            <person name="Ferris P."/>
            <person name="Kuo A."/>
            <person name="Mitros T."/>
            <person name="Fritz-Laylin L.K."/>
            <person name="Hellsten U."/>
            <person name="Chapman J."/>
            <person name="Simakov O."/>
            <person name="Rensing S.A."/>
            <person name="Terry A."/>
            <person name="Pangilinan J."/>
            <person name="Kapitonov V."/>
            <person name="Jurka J."/>
            <person name="Salamov A."/>
            <person name="Shapiro H."/>
            <person name="Schmutz J."/>
            <person name="Grimwood J."/>
            <person name="Lindquist E."/>
            <person name="Lucas S."/>
            <person name="Grigoriev I.V."/>
            <person name="Schmitt R."/>
            <person name="Kirk D."/>
            <person name="Rokhsar D.S."/>
        </authorList>
    </citation>
    <scope>NUCLEOTIDE SEQUENCE [LARGE SCALE GENOMIC DNA]</scope>
    <source>
        <strain evidence="3">f. Nagariensis / Eve</strain>
    </source>
</reference>
<feature type="compositionally biased region" description="Low complexity" evidence="1">
    <location>
        <begin position="60"/>
        <end position="69"/>
    </location>
</feature>